<name>A0A014NQ00_9GAMM</name>
<feature type="transmembrane region" description="Helical" evidence="1">
    <location>
        <begin position="46"/>
        <end position="67"/>
    </location>
</feature>
<organism evidence="2 3">
    <name type="scientific">Erwinia mallotivora</name>
    <dbReference type="NCBI Taxonomy" id="69222"/>
    <lineage>
        <taxon>Bacteria</taxon>
        <taxon>Pseudomonadati</taxon>
        <taxon>Pseudomonadota</taxon>
        <taxon>Gammaproteobacteria</taxon>
        <taxon>Enterobacterales</taxon>
        <taxon>Erwiniaceae</taxon>
        <taxon>Erwinia</taxon>
    </lineage>
</organism>
<dbReference type="Proteomes" id="UP000019918">
    <property type="component" value="Unassembled WGS sequence"/>
</dbReference>
<dbReference type="STRING" id="69222.BG55_08095"/>
<dbReference type="AlphaFoldDB" id="A0A014NQ00"/>
<keyword evidence="3" id="KW-1185">Reference proteome</keyword>
<evidence type="ECO:0000313" key="3">
    <source>
        <dbReference type="Proteomes" id="UP000019918"/>
    </source>
</evidence>
<dbReference type="EMBL" id="JFHN01000042">
    <property type="protein sequence ID" value="EXU75900.1"/>
    <property type="molecule type" value="Genomic_DNA"/>
</dbReference>
<evidence type="ECO:0000256" key="1">
    <source>
        <dbReference type="SAM" id="Phobius"/>
    </source>
</evidence>
<dbReference type="RefSeq" id="WP_034936135.1">
    <property type="nucleotide sequence ID" value="NZ_JFHN01000042.1"/>
</dbReference>
<sequence>MNSVKSSLARLARFVGWGISHLVEVTITVLCSVAALLSLFMFESGWLKVTGFVGSFVIGYVISYVFGRLRGER</sequence>
<keyword evidence="1" id="KW-0812">Transmembrane</keyword>
<proteinExistence type="predicted"/>
<protein>
    <submittedName>
        <fullName evidence="2">Uncharacterized protein</fullName>
    </submittedName>
</protein>
<evidence type="ECO:0000313" key="2">
    <source>
        <dbReference type="EMBL" id="EXU75900.1"/>
    </source>
</evidence>
<dbReference type="PATRIC" id="fig|69222.5.peg.1661"/>
<dbReference type="OrthoDB" id="6629669at2"/>
<keyword evidence="1" id="KW-1133">Transmembrane helix</keyword>
<gene>
    <name evidence="2" type="ORF">BG55_08095</name>
</gene>
<comment type="caution">
    <text evidence="2">The sequence shown here is derived from an EMBL/GenBank/DDBJ whole genome shotgun (WGS) entry which is preliminary data.</text>
</comment>
<feature type="transmembrane region" description="Helical" evidence="1">
    <location>
        <begin position="21"/>
        <end position="40"/>
    </location>
</feature>
<reference evidence="2 3" key="1">
    <citation type="submission" date="2014-02" db="EMBL/GenBank/DDBJ databases">
        <title>Draft genome of Erwinia mallotivora strain BT-MARDI, a papaya dieback pathogen.</title>
        <authorList>
            <person name="Redzuan R."/>
            <person name="Abu Bakar N."/>
            <person name="Badrun R."/>
            <person name="Mohd Raih M.F."/>
            <person name="Rozano L."/>
            <person name="Mat Amin N."/>
        </authorList>
    </citation>
    <scope>NUCLEOTIDE SEQUENCE [LARGE SCALE GENOMIC DNA]</scope>
    <source>
        <strain evidence="2 3">BT-MARDI</strain>
    </source>
</reference>
<accession>A0A014NQ00</accession>
<keyword evidence="1" id="KW-0472">Membrane</keyword>